<dbReference type="SUPFAM" id="SSF143422">
    <property type="entry name" value="Transposase IS200-like"/>
    <property type="match status" value="1"/>
</dbReference>
<keyword evidence="2" id="KW-1185">Reference proteome</keyword>
<dbReference type="InterPro" id="IPR036515">
    <property type="entry name" value="Transposase_17_sf"/>
</dbReference>
<dbReference type="GO" id="GO:0004803">
    <property type="term" value="F:transposase activity"/>
    <property type="evidence" value="ECO:0007669"/>
    <property type="project" value="InterPro"/>
</dbReference>
<dbReference type="GO" id="GO:0006313">
    <property type="term" value="P:DNA transposition"/>
    <property type="evidence" value="ECO:0007669"/>
    <property type="project" value="InterPro"/>
</dbReference>
<dbReference type="GO" id="GO:0003677">
    <property type="term" value="F:DNA binding"/>
    <property type="evidence" value="ECO:0007669"/>
    <property type="project" value="InterPro"/>
</dbReference>
<dbReference type="EMBL" id="CP020771">
    <property type="protein sequence ID" value="ARI79795.1"/>
    <property type="molecule type" value="Genomic_DNA"/>
</dbReference>
<dbReference type="AlphaFoldDB" id="A0AB33BQN1"/>
<dbReference type="Proteomes" id="UP000192439">
    <property type="component" value="Chromosome"/>
</dbReference>
<evidence type="ECO:0008006" key="3">
    <source>
        <dbReference type="Google" id="ProtNLM"/>
    </source>
</evidence>
<name>A0AB33BQN1_MICA7</name>
<evidence type="ECO:0000313" key="1">
    <source>
        <dbReference type="EMBL" id="ARI79795.1"/>
    </source>
</evidence>
<accession>A0AB33BQN1</accession>
<gene>
    <name evidence="1" type="ORF">BH695_0514</name>
</gene>
<reference evidence="1 2" key="1">
    <citation type="journal article" date="2018" name="Harmful Algae">
        <title>The highly heterogeneous methylated genomes and diverse restriction-modification systems of bloom-forming Microcystis.</title>
        <authorList>
            <person name="Zhao L."/>
            <person name="Song Y."/>
            <person name="Li L."/>
            <person name="Gan N."/>
            <person name="Brand J.J."/>
            <person name="Song L."/>
        </authorList>
    </citation>
    <scope>NUCLEOTIDE SEQUENCE [LARGE SCALE GENOMIC DNA]</scope>
    <source>
        <strain evidence="1 2">PCC 7806SL</strain>
    </source>
</reference>
<proteinExistence type="predicted"/>
<evidence type="ECO:0000313" key="2">
    <source>
        <dbReference type="Proteomes" id="UP000192439"/>
    </source>
</evidence>
<sequence length="50" mass="5934">MKYRRAKTPAATYFFTVVTYQRQTLFSEAETVDILRNAFRIVKSRFPSNL</sequence>
<protein>
    <recommendedName>
        <fullName evidence="3">Transposase</fullName>
    </recommendedName>
</protein>
<organism evidence="1 2">
    <name type="scientific">Microcystis aeruginosa PCC 7806SL</name>
    <dbReference type="NCBI Taxonomy" id="1903187"/>
    <lineage>
        <taxon>Bacteria</taxon>
        <taxon>Bacillati</taxon>
        <taxon>Cyanobacteriota</taxon>
        <taxon>Cyanophyceae</taxon>
        <taxon>Oscillatoriophycideae</taxon>
        <taxon>Chroococcales</taxon>
        <taxon>Microcystaceae</taxon>
        <taxon>Microcystis</taxon>
    </lineage>
</organism>
<dbReference type="RefSeq" id="WP_002749555.1">
    <property type="nucleotide sequence ID" value="NZ_CP020771.1"/>
</dbReference>